<organism evidence="23 24">
    <name type="scientific">Ceratocystis fimbriata CBS 114723</name>
    <dbReference type="NCBI Taxonomy" id="1035309"/>
    <lineage>
        <taxon>Eukaryota</taxon>
        <taxon>Fungi</taxon>
        <taxon>Dikarya</taxon>
        <taxon>Ascomycota</taxon>
        <taxon>Pezizomycotina</taxon>
        <taxon>Sordariomycetes</taxon>
        <taxon>Hypocreomycetidae</taxon>
        <taxon>Microascales</taxon>
        <taxon>Ceratocystidaceae</taxon>
        <taxon>Ceratocystis</taxon>
    </lineage>
</organism>
<comment type="caution">
    <text evidence="23">The sequence shown here is derived from an EMBL/GenBank/DDBJ whole genome shotgun (WGS) entry which is preliminary data.</text>
</comment>
<feature type="region of interest" description="Disordered" evidence="19">
    <location>
        <begin position="335"/>
        <end position="453"/>
    </location>
</feature>
<dbReference type="InterPro" id="IPR011545">
    <property type="entry name" value="DEAD/DEAH_box_helicase_dom"/>
</dbReference>
<feature type="compositionally biased region" description="Polar residues" evidence="19">
    <location>
        <begin position="818"/>
        <end position="832"/>
    </location>
</feature>
<dbReference type="GO" id="GO:0016787">
    <property type="term" value="F:hydrolase activity"/>
    <property type="evidence" value="ECO:0007669"/>
    <property type="project" value="UniProtKB-KW"/>
</dbReference>
<feature type="compositionally biased region" description="Low complexity" evidence="19">
    <location>
        <begin position="294"/>
        <end position="318"/>
    </location>
</feature>
<dbReference type="Pfam" id="PF00270">
    <property type="entry name" value="DEAD"/>
    <property type="match status" value="1"/>
</dbReference>
<dbReference type="Pfam" id="PF16124">
    <property type="entry name" value="RecQ_Zn_bind"/>
    <property type="match status" value="1"/>
</dbReference>
<dbReference type="InterPro" id="IPR002121">
    <property type="entry name" value="HRDC_dom"/>
</dbReference>
<reference evidence="23 24" key="1">
    <citation type="journal article" date="2013" name="Fungal Biol.">
        <title>Analysis of microsatellite markers in the genome of the plant pathogen Ceratocystis fimbriata.</title>
        <authorList>
            <person name="Simpson M.C."/>
            <person name="Wilken P.M."/>
            <person name="Coetzee M.P."/>
            <person name="Wingfield M.J."/>
            <person name="Wingfield B.D."/>
        </authorList>
    </citation>
    <scope>NUCLEOTIDE SEQUENCE [LARGE SCALE GENOMIC DNA]</scope>
    <source>
        <strain evidence="23 24">CBS 114723</strain>
    </source>
</reference>
<evidence type="ECO:0000256" key="9">
    <source>
        <dbReference type="ARBA" id="ARBA00022806"/>
    </source>
</evidence>
<dbReference type="NCBIfam" id="TIGR00614">
    <property type="entry name" value="recQ_fam"/>
    <property type="match status" value="1"/>
</dbReference>
<feature type="compositionally biased region" description="Basic and acidic residues" evidence="19">
    <location>
        <begin position="394"/>
        <end position="404"/>
    </location>
</feature>
<keyword evidence="5" id="KW-0479">Metal-binding</keyword>
<reference evidence="23 24" key="2">
    <citation type="journal article" date="2013" name="IMA Fungus">
        <title>IMA Genome-F 1: Ceratocystis fimbriata: Draft nuclear genome sequence for the plant pathogen, Ceratocystis fimbriata.</title>
        <authorList>
            <person name="Wilken P.M."/>
            <person name="Steenkamp E.T."/>
            <person name="Wingfield M.J."/>
            <person name="de Beer Z.W."/>
            <person name="Wingfield B.D."/>
        </authorList>
    </citation>
    <scope>NUCLEOTIDE SEQUENCE [LARGE SCALE GENOMIC DNA]</scope>
    <source>
        <strain evidence="23 24">CBS 114723</strain>
    </source>
</reference>
<comment type="cofactor">
    <cofactor evidence="1">
        <name>Zn(2+)</name>
        <dbReference type="ChEBI" id="CHEBI:29105"/>
    </cofactor>
</comment>
<comment type="catalytic activity">
    <reaction evidence="16">
        <text>Couples ATP hydrolysis with the unwinding of duplex DNA by translocating in the 3'-5' direction.</text>
        <dbReference type="EC" id="5.6.2.4"/>
    </reaction>
</comment>
<evidence type="ECO:0000259" key="22">
    <source>
        <dbReference type="PROSITE" id="PS51194"/>
    </source>
</evidence>
<evidence type="ECO:0000256" key="13">
    <source>
        <dbReference type="ARBA" id="ARBA00023204"/>
    </source>
</evidence>
<feature type="domain" description="Helicase C-terminal" evidence="22">
    <location>
        <begin position="1101"/>
        <end position="1256"/>
    </location>
</feature>
<dbReference type="GO" id="GO:0005737">
    <property type="term" value="C:cytoplasm"/>
    <property type="evidence" value="ECO:0007669"/>
    <property type="project" value="TreeGrafter"/>
</dbReference>
<feature type="compositionally biased region" description="Polar residues" evidence="19">
    <location>
        <begin position="29"/>
        <end position="59"/>
    </location>
</feature>
<dbReference type="GO" id="GO:0005524">
    <property type="term" value="F:ATP binding"/>
    <property type="evidence" value="ECO:0007669"/>
    <property type="project" value="UniProtKB-KW"/>
</dbReference>
<feature type="compositionally biased region" description="Basic residues" evidence="19">
    <location>
        <begin position="1701"/>
        <end position="1711"/>
    </location>
</feature>
<dbReference type="GO" id="GO:0009378">
    <property type="term" value="F:four-way junction helicase activity"/>
    <property type="evidence" value="ECO:0007669"/>
    <property type="project" value="TreeGrafter"/>
</dbReference>
<feature type="compositionally biased region" description="Polar residues" evidence="19">
    <location>
        <begin position="128"/>
        <end position="137"/>
    </location>
</feature>
<evidence type="ECO:0000256" key="8">
    <source>
        <dbReference type="ARBA" id="ARBA00022801"/>
    </source>
</evidence>
<evidence type="ECO:0000259" key="21">
    <source>
        <dbReference type="PROSITE" id="PS51192"/>
    </source>
</evidence>
<keyword evidence="11" id="KW-0067">ATP-binding</keyword>
<feature type="domain" description="HRDC" evidence="20">
    <location>
        <begin position="1507"/>
        <end position="1590"/>
    </location>
</feature>
<dbReference type="InterPro" id="IPR036390">
    <property type="entry name" value="WH_DNA-bd_sf"/>
</dbReference>
<dbReference type="PROSITE" id="PS51194">
    <property type="entry name" value="HELICASE_CTER"/>
    <property type="match status" value="1"/>
</dbReference>
<dbReference type="GO" id="GO:0000724">
    <property type="term" value="P:double-strand break repair via homologous recombination"/>
    <property type="evidence" value="ECO:0007669"/>
    <property type="project" value="TreeGrafter"/>
</dbReference>
<feature type="compositionally biased region" description="Pro residues" evidence="19">
    <location>
        <begin position="433"/>
        <end position="445"/>
    </location>
</feature>
<keyword evidence="10" id="KW-0862">Zinc</keyword>
<dbReference type="Gene3D" id="1.10.150.80">
    <property type="entry name" value="HRDC domain"/>
    <property type="match status" value="1"/>
</dbReference>
<dbReference type="FunFam" id="3.40.50.300:FF:000340">
    <property type="entry name" value="Bloom syndrome, RecQ helicase"/>
    <property type="match status" value="1"/>
</dbReference>
<feature type="region of interest" description="Disordered" evidence="19">
    <location>
        <begin position="818"/>
        <end position="861"/>
    </location>
</feature>
<protein>
    <recommendedName>
        <fullName evidence="18">RecQ-like DNA helicase BLM</fullName>
        <ecNumber evidence="17">5.6.2.4</ecNumber>
    </recommendedName>
</protein>
<evidence type="ECO:0000256" key="11">
    <source>
        <dbReference type="ARBA" id="ARBA00022840"/>
    </source>
</evidence>
<dbReference type="CDD" id="cd17920">
    <property type="entry name" value="DEXHc_RecQ"/>
    <property type="match status" value="1"/>
</dbReference>
<dbReference type="SUPFAM" id="SSF52540">
    <property type="entry name" value="P-loop containing nucleoside triphosphate hydrolases"/>
    <property type="match status" value="1"/>
</dbReference>
<dbReference type="SMART" id="SM00490">
    <property type="entry name" value="HELICc"/>
    <property type="match status" value="1"/>
</dbReference>
<feature type="compositionally biased region" description="Gly residues" evidence="19">
    <location>
        <begin position="1676"/>
        <end position="1687"/>
    </location>
</feature>
<dbReference type="Proteomes" id="UP000222788">
    <property type="component" value="Unassembled WGS sequence"/>
</dbReference>
<dbReference type="EC" id="5.6.2.4" evidence="17"/>
<feature type="region of interest" description="Disordered" evidence="19">
    <location>
        <begin position="678"/>
        <end position="729"/>
    </location>
</feature>
<dbReference type="InterPro" id="IPR036388">
    <property type="entry name" value="WH-like_DNA-bd_sf"/>
</dbReference>
<comment type="subcellular location">
    <subcellularLocation>
        <location evidence="2">Nucleus</location>
    </subcellularLocation>
</comment>
<keyword evidence="9" id="KW-0347">Helicase</keyword>
<accession>A0A2C5X7S0</accession>
<evidence type="ECO:0000256" key="5">
    <source>
        <dbReference type="ARBA" id="ARBA00022723"/>
    </source>
</evidence>
<name>A0A2C5X7S0_9PEZI</name>
<feature type="compositionally biased region" description="Polar residues" evidence="19">
    <location>
        <begin position="713"/>
        <end position="723"/>
    </location>
</feature>
<keyword evidence="6" id="KW-0547">Nucleotide-binding</keyword>
<dbReference type="EMBL" id="APWK03000033">
    <property type="protein sequence ID" value="PHH53977.1"/>
    <property type="molecule type" value="Genomic_DNA"/>
</dbReference>
<evidence type="ECO:0000256" key="6">
    <source>
        <dbReference type="ARBA" id="ARBA00022741"/>
    </source>
</evidence>
<dbReference type="STRING" id="1035309.A0A2C5X7S0"/>
<dbReference type="InterPro" id="IPR002464">
    <property type="entry name" value="DNA/RNA_helicase_DEAH_CS"/>
</dbReference>
<evidence type="ECO:0000256" key="17">
    <source>
        <dbReference type="ARBA" id="ARBA00034808"/>
    </source>
</evidence>
<evidence type="ECO:0000256" key="12">
    <source>
        <dbReference type="ARBA" id="ARBA00023125"/>
    </source>
</evidence>
<evidence type="ECO:0000256" key="2">
    <source>
        <dbReference type="ARBA" id="ARBA00004123"/>
    </source>
</evidence>
<dbReference type="PANTHER" id="PTHR13710:SF153">
    <property type="entry name" value="RECQ-LIKE DNA HELICASE BLM"/>
    <property type="match status" value="1"/>
</dbReference>
<dbReference type="Gene3D" id="1.10.10.10">
    <property type="entry name" value="Winged helix-like DNA-binding domain superfamily/Winged helix DNA-binding domain"/>
    <property type="match status" value="1"/>
</dbReference>
<keyword evidence="8" id="KW-0378">Hydrolase</keyword>
<feature type="compositionally biased region" description="Polar residues" evidence="19">
    <location>
        <begin position="413"/>
        <end position="425"/>
    </location>
</feature>
<feature type="compositionally biased region" description="Low complexity" evidence="19">
    <location>
        <begin position="1746"/>
        <end position="1755"/>
    </location>
</feature>
<feature type="compositionally biased region" description="Polar residues" evidence="19">
    <location>
        <begin position="686"/>
        <end position="700"/>
    </location>
</feature>
<keyword evidence="14" id="KW-0413">Isomerase</keyword>
<dbReference type="InterPro" id="IPR027417">
    <property type="entry name" value="P-loop_NTPase"/>
</dbReference>
<dbReference type="CDD" id="cd18794">
    <property type="entry name" value="SF2_C_RecQ"/>
    <property type="match status" value="1"/>
</dbReference>
<feature type="region of interest" description="Disordered" evidence="19">
    <location>
        <begin position="239"/>
        <end position="323"/>
    </location>
</feature>
<gene>
    <name evidence="23" type="primary">Blm</name>
    <name evidence="23" type="ORF">CFIMG_000986RA</name>
</gene>
<dbReference type="GO" id="GO:0006260">
    <property type="term" value="P:DNA replication"/>
    <property type="evidence" value="ECO:0007669"/>
    <property type="project" value="UniProtKB-KW"/>
</dbReference>
<evidence type="ECO:0000256" key="18">
    <source>
        <dbReference type="ARBA" id="ARBA00073450"/>
    </source>
</evidence>
<dbReference type="GO" id="GO:0005634">
    <property type="term" value="C:nucleus"/>
    <property type="evidence" value="ECO:0007669"/>
    <property type="project" value="UniProtKB-SubCell"/>
</dbReference>
<feature type="compositionally biased region" description="Gly residues" evidence="19">
    <location>
        <begin position="1732"/>
        <end position="1745"/>
    </location>
</feature>
<keyword evidence="7" id="KW-0227">DNA damage</keyword>
<feature type="compositionally biased region" description="Acidic residues" evidence="19">
    <location>
        <begin position="1476"/>
        <end position="1485"/>
    </location>
</feature>
<dbReference type="GO" id="GO:0043138">
    <property type="term" value="F:3'-5' DNA helicase activity"/>
    <property type="evidence" value="ECO:0007669"/>
    <property type="project" value="UniProtKB-EC"/>
</dbReference>
<dbReference type="Pfam" id="PF09382">
    <property type="entry name" value="RQC"/>
    <property type="match status" value="1"/>
</dbReference>
<evidence type="ECO:0000259" key="20">
    <source>
        <dbReference type="PROSITE" id="PS50967"/>
    </source>
</evidence>
<evidence type="ECO:0000256" key="3">
    <source>
        <dbReference type="ARBA" id="ARBA00005446"/>
    </source>
</evidence>
<dbReference type="GO" id="GO:0046872">
    <property type="term" value="F:metal ion binding"/>
    <property type="evidence" value="ECO:0007669"/>
    <property type="project" value="UniProtKB-KW"/>
</dbReference>
<evidence type="ECO:0000256" key="10">
    <source>
        <dbReference type="ARBA" id="ARBA00022833"/>
    </source>
</evidence>
<dbReference type="PROSITE" id="PS00690">
    <property type="entry name" value="DEAH_ATP_HELICASE"/>
    <property type="match status" value="1"/>
</dbReference>
<evidence type="ECO:0000256" key="16">
    <source>
        <dbReference type="ARBA" id="ARBA00034617"/>
    </source>
</evidence>
<dbReference type="InterPro" id="IPR004589">
    <property type="entry name" value="DNA_helicase_ATP-dep_RecQ"/>
</dbReference>
<evidence type="ECO:0000256" key="19">
    <source>
        <dbReference type="SAM" id="MobiDB-lite"/>
    </source>
</evidence>
<feature type="compositionally biased region" description="Low complexity" evidence="19">
    <location>
        <begin position="76"/>
        <end position="102"/>
    </location>
</feature>
<dbReference type="InterPro" id="IPR032284">
    <property type="entry name" value="RecQ_Zn-bd"/>
</dbReference>
<keyword evidence="24" id="KW-1185">Reference proteome</keyword>
<dbReference type="InterPro" id="IPR044876">
    <property type="entry name" value="HRDC_dom_sf"/>
</dbReference>
<dbReference type="PROSITE" id="PS50967">
    <property type="entry name" value="HRDC"/>
    <property type="match status" value="1"/>
</dbReference>
<feature type="compositionally biased region" description="Basic and acidic residues" evidence="19">
    <location>
        <begin position="141"/>
        <end position="153"/>
    </location>
</feature>
<dbReference type="Pfam" id="PF00271">
    <property type="entry name" value="Helicase_C"/>
    <property type="match status" value="1"/>
</dbReference>
<feature type="compositionally biased region" description="Polar residues" evidence="19">
    <location>
        <begin position="1644"/>
        <end position="1660"/>
    </location>
</feature>
<dbReference type="PANTHER" id="PTHR13710">
    <property type="entry name" value="DNA HELICASE RECQ FAMILY MEMBER"/>
    <property type="match status" value="1"/>
</dbReference>
<dbReference type="GO" id="GO:0005694">
    <property type="term" value="C:chromosome"/>
    <property type="evidence" value="ECO:0007669"/>
    <property type="project" value="TreeGrafter"/>
</dbReference>
<feature type="compositionally biased region" description="Polar residues" evidence="19">
    <location>
        <begin position="755"/>
        <end position="781"/>
    </location>
</feature>
<dbReference type="SUPFAM" id="SSF46785">
    <property type="entry name" value="Winged helix' DNA-binding domain"/>
    <property type="match status" value="1"/>
</dbReference>
<dbReference type="InterPro" id="IPR014001">
    <property type="entry name" value="Helicase_ATP-bd"/>
</dbReference>
<evidence type="ECO:0000313" key="24">
    <source>
        <dbReference type="Proteomes" id="UP000222788"/>
    </source>
</evidence>
<feature type="region of interest" description="Disordered" evidence="19">
    <location>
        <begin position="29"/>
        <end position="157"/>
    </location>
</feature>
<keyword evidence="15" id="KW-0539">Nucleus</keyword>
<dbReference type="SMART" id="SM00956">
    <property type="entry name" value="RQC"/>
    <property type="match status" value="1"/>
</dbReference>
<evidence type="ECO:0000313" key="23">
    <source>
        <dbReference type="EMBL" id="PHH53977.1"/>
    </source>
</evidence>
<proteinExistence type="inferred from homology"/>
<comment type="similarity">
    <text evidence="3">Belongs to the helicase family. RecQ subfamily.</text>
</comment>
<evidence type="ECO:0000256" key="14">
    <source>
        <dbReference type="ARBA" id="ARBA00023235"/>
    </source>
</evidence>
<evidence type="ECO:0000256" key="7">
    <source>
        <dbReference type="ARBA" id="ARBA00022763"/>
    </source>
</evidence>
<keyword evidence="12" id="KW-0238">DNA-binding</keyword>
<feature type="compositionally biased region" description="Gly residues" evidence="19">
    <location>
        <begin position="1756"/>
        <end position="1774"/>
    </location>
</feature>
<feature type="domain" description="Helicase ATP-binding" evidence="21">
    <location>
        <begin position="894"/>
        <end position="1075"/>
    </location>
</feature>
<dbReference type="GO" id="GO:0003677">
    <property type="term" value="F:DNA binding"/>
    <property type="evidence" value="ECO:0007669"/>
    <property type="project" value="UniProtKB-KW"/>
</dbReference>
<evidence type="ECO:0000256" key="1">
    <source>
        <dbReference type="ARBA" id="ARBA00001947"/>
    </source>
</evidence>
<feature type="region of interest" description="Disordered" evidence="19">
    <location>
        <begin position="750"/>
        <end position="797"/>
    </location>
</feature>
<evidence type="ECO:0000256" key="4">
    <source>
        <dbReference type="ARBA" id="ARBA00022705"/>
    </source>
</evidence>
<dbReference type="SMART" id="SM00487">
    <property type="entry name" value="DEXDc"/>
    <property type="match status" value="1"/>
</dbReference>
<feature type="region of interest" description="Disordered" evidence="19">
    <location>
        <begin position="1422"/>
        <end position="1507"/>
    </location>
</feature>
<dbReference type="FunFam" id="3.40.50.300:FF:000537">
    <property type="entry name" value="Bloom syndrome RecQ-like helicase"/>
    <property type="match status" value="1"/>
</dbReference>
<dbReference type="InterPro" id="IPR018982">
    <property type="entry name" value="RQC_domain"/>
</dbReference>
<evidence type="ECO:0000256" key="15">
    <source>
        <dbReference type="ARBA" id="ARBA00023242"/>
    </source>
</evidence>
<feature type="compositionally biased region" description="Low complexity" evidence="19">
    <location>
        <begin position="1688"/>
        <end position="1700"/>
    </location>
</feature>
<dbReference type="Gene3D" id="3.40.50.300">
    <property type="entry name" value="P-loop containing nucleotide triphosphate hydrolases"/>
    <property type="match status" value="2"/>
</dbReference>
<dbReference type="InterPro" id="IPR001650">
    <property type="entry name" value="Helicase_C-like"/>
</dbReference>
<feature type="region of interest" description="Disordered" evidence="19">
    <location>
        <begin position="1608"/>
        <end position="1774"/>
    </location>
</feature>
<dbReference type="OrthoDB" id="10261556at2759"/>
<sequence length="1774" mass="194324">MTKNNLAHELKWLRQNPDIVRPNLQTQFVSPVPSDFSQPAQSQTSILRSRLEGSQSQQRGALAIPPSQAPAPPPHLQARPVAKSSGDSTLTSLTTDAAASDKTNGDDMVTMHNLPTRTSPMKLPQYSPFLSESTTPSLPHAKNDATCSKDKALHQPSTSNMGRFERAYASQAASSNTAGVDLKTPAQKSLYVQPPDSQTKPQQPNMTEEDLSLIELEDDYIPSSDDLGVDDEELQLWNEAHDPQSRPVSPIHKKRKSSDISTLKGPRIEAVKDDSGDEYPDVYEILGTEPPPSTRKTPSSRVAKQNSSQSSLESTSTRSGKRSKLLLCQQEAYLHTPTKSKLDVHTLKTPGKTKRLMTSSPSRKRIATPDRISPKKRLSEERDLGPATTPQSSQREHENEHVVQDSEDECMTPPSNSGSPLTIPSTIAKPAAPSAPPPPPPPPPLFNDTSQDDSIMEISNPTVVPLTAHPPASSFIPQPPAPVIDNTPQLPEATEANSVGSLIIKNPILLSLKEKAIAAEVQRNQKDFEMALRVRKAGAKETRDRVKAEGVTLAGHLKEIQSLQAILGRHKAMSDDMEYLLNQITKAYSQGISTDEDENRLDEITENIKAIETEFCQALAKSIVTDTEVYELNAQYLRDTIVASTIPPESEIKDQKFAGAGGPKDMASVYETTTQAAAENPAVTPAQRSRSGLNSLLQTSNDRKSSSGVICETPSNRRQTGHSSPGLELDDIDDSILMELDVVDSSSIFHHGQRKNTTASLNTPSNIQPNRQTPASRSYHTPCNGPKSGIGPSFSDCEDDDFDDDLIALADSFEASSLPANQRTAEATLDNNASTKSAPKKTPSKPEKRKLPTSVKENPWPPEQMCYPWSADVKQILKDRFRMQNFRHNQLQAINATLAGKDAFVLMPTGGGKSLCYQLPAVIRTGKTKGITLVISPLLSLMHDQVNHLKNLGIHAVMYNGEMTKDAKDMVMNMFQERNPEGYVEILYTTPEMLNKSDRFLKAMSSLYQRNKLARIVIDEAHCVSQWGHDFRPDYKEIGKTRLAFPRVPVIALTATATSNVIIDIKHNLRLQNCETFAQSFNRTNLYYEVRRKSPKTIFDDIREIIEEHRGKSGIVYTLSKNTAETVAQKLRDAGIMAERYHAGVEPHEKVQVQKNWQSGKTQVVVATIAFGMGIDKPDVRFVIHYAIPKSLEGYYQETGRAGRDGKPSKCYCFYGKADAVLLRKMIRGDFDDGGRGRTQITTSKEQIDRQIAMLNRVVTFCDNESDCRRVEILRYFNESFDAADCNRQCDNCLYDKNVSEPLDFTHIAAAALGAVRICPESLTMGQCADILMGKGDKHMEKLNKKFELEPFSNAAKGLKKLDVERIIDRLSVENALMSGHKMNHRVGFAVDYLKCGPEANNFINGRKKLMLSINLGADKPKLKAKGKKKEPTSTMVSSPVRKGKGKEVIINVSDESFFESETEPEKPHSKRGMLETDEGDDDAAFDPPGPSTSRAHRPTAQQQSLDPIHEDVIANFVDEAQRLEEGLRNTSGLRKALFSQNDFREMATRWTTTLNAMSKIPGIDKTKVRSHGDKFLPMLRMFREQYETMMDGDGFNEEDIVDLISDEECDDGGNEDSKFFQSASRNGSGNGNPGFASALPSVATASSTTGPSAPRTKSSVEAWHDKLNSLTYNPGEGGSGSRGGNGSSAYSRMGSSSSRGGHKRSFKGRSKSSWGSGGASASGSSARGWKKGYGGVSKSRGGGSRKSSTKASGASSGGNVGGGSGGGIRPMPL</sequence>
<keyword evidence="13" id="KW-0234">DNA repair</keyword>
<dbReference type="PROSITE" id="PS51192">
    <property type="entry name" value="HELICASE_ATP_BIND_1"/>
    <property type="match status" value="1"/>
</dbReference>
<keyword evidence="4" id="KW-0235">DNA replication</keyword>